<dbReference type="KEGG" id="pxi:J5O05_15865"/>
<accession>A0A975HKP3</accession>
<evidence type="ECO:0000313" key="1">
    <source>
        <dbReference type="EMBL" id="QTH71246.1"/>
    </source>
</evidence>
<gene>
    <name evidence="1" type="ORF">J5O05_15865</name>
</gene>
<evidence type="ECO:0000313" key="2">
    <source>
        <dbReference type="Proteomes" id="UP000664904"/>
    </source>
</evidence>
<dbReference type="RefSeq" id="WP_208842887.1">
    <property type="nucleotide sequence ID" value="NZ_CP072133.1"/>
</dbReference>
<reference evidence="1" key="1">
    <citation type="submission" date="2021-03" db="EMBL/GenBank/DDBJ databases">
        <title>Complete Genome of Pseudoalteromonas xiamenensis STKMTI.2, a new potential marine bacterium producing anti-Vibrio compounds.</title>
        <authorList>
            <person name="Handayani D.P."/>
            <person name="Isnansetyo A."/>
            <person name="Istiqomah I."/>
            <person name="Jumina J."/>
        </authorList>
    </citation>
    <scope>NUCLEOTIDE SEQUENCE</scope>
    <source>
        <strain evidence="1">STKMTI.2</strain>
    </source>
</reference>
<dbReference type="EMBL" id="CP072133">
    <property type="protein sequence ID" value="QTH71246.1"/>
    <property type="molecule type" value="Genomic_DNA"/>
</dbReference>
<name>A0A975HKP3_9GAMM</name>
<sequence length="138" mass="15628">MKIQYLNTDLILKSPNDLTPIVNAFAHNVIVLHNDKRSGYYYTVFESIDENLRHPNSVITHFAQLVDSLNPDERRLWNECYSKTFDIGYEGGTAHQSYTDEIRADTLVSAAHIGAGIAVTVYPMCKDFLEIIEMQSAS</sequence>
<dbReference type="Proteomes" id="UP000664904">
    <property type="component" value="Chromosome"/>
</dbReference>
<organism evidence="1 2">
    <name type="scientific">Pseudoalteromonas xiamenensis</name>
    <dbReference type="NCBI Taxonomy" id="882626"/>
    <lineage>
        <taxon>Bacteria</taxon>
        <taxon>Pseudomonadati</taxon>
        <taxon>Pseudomonadota</taxon>
        <taxon>Gammaproteobacteria</taxon>
        <taxon>Alteromonadales</taxon>
        <taxon>Pseudoalteromonadaceae</taxon>
        <taxon>Pseudoalteromonas</taxon>
    </lineage>
</organism>
<dbReference type="AlphaFoldDB" id="A0A975HKP3"/>
<proteinExistence type="predicted"/>
<keyword evidence="2" id="KW-1185">Reference proteome</keyword>
<protein>
    <submittedName>
        <fullName evidence="1">Uncharacterized protein</fullName>
    </submittedName>
</protein>